<proteinExistence type="predicted"/>
<evidence type="ECO:0000313" key="5">
    <source>
        <dbReference type="Proteomes" id="UP000182465"/>
    </source>
</evidence>
<dbReference type="PROSITE" id="PS51462">
    <property type="entry name" value="NUDIX"/>
    <property type="match status" value="1"/>
</dbReference>
<dbReference type="PROSITE" id="PS00893">
    <property type="entry name" value="NUDIX_BOX"/>
    <property type="match status" value="1"/>
</dbReference>
<dbReference type="EMBL" id="MNVB01000028">
    <property type="protein sequence ID" value="OIO17546.1"/>
    <property type="molecule type" value="Genomic_DNA"/>
</dbReference>
<organism evidence="4 5">
    <name type="scientific">Candidatus Kuenenbacteria bacterium CG1_02_38_13</name>
    <dbReference type="NCBI Taxonomy" id="1805235"/>
    <lineage>
        <taxon>Bacteria</taxon>
        <taxon>Candidatus Kueneniibacteriota</taxon>
    </lineage>
</organism>
<evidence type="ECO:0000259" key="3">
    <source>
        <dbReference type="PROSITE" id="PS51462"/>
    </source>
</evidence>
<reference evidence="4 5" key="1">
    <citation type="journal article" date="2016" name="Environ. Microbiol.">
        <title>Genomic resolution of a cold subsurface aquifer community provides metabolic insights for novel microbes adapted to high CO concentrations.</title>
        <authorList>
            <person name="Probst A.J."/>
            <person name="Castelle C.J."/>
            <person name="Singh A."/>
            <person name="Brown C.T."/>
            <person name="Anantharaman K."/>
            <person name="Sharon I."/>
            <person name="Hug L.A."/>
            <person name="Burstein D."/>
            <person name="Emerson J.B."/>
            <person name="Thomas B.C."/>
            <person name="Banfield J.F."/>
        </authorList>
    </citation>
    <scope>NUCLEOTIDE SEQUENCE [LARGE SCALE GENOMIC DNA]</scope>
    <source>
        <strain evidence="4">CG1_02_38_13</strain>
    </source>
</reference>
<keyword evidence="2" id="KW-0378">Hydrolase</keyword>
<dbReference type="Proteomes" id="UP000182465">
    <property type="component" value="Unassembled WGS sequence"/>
</dbReference>
<evidence type="ECO:0000313" key="4">
    <source>
        <dbReference type="EMBL" id="OIO17546.1"/>
    </source>
</evidence>
<name>A0A1J4TZM7_9BACT</name>
<accession>A0A1J4TZM7</accession>
<dbReference type="InterPro" id="IPR020084">
    <property type="entry name" value="NUDIX_hydrolase_CS"/>
</dbReference>
<comment type="cofactor">
    <cofactor evidence="1">
        <name>Mg(2+)</name>
        <dbReference type="ChEBI" id="CHEBI:18420"/>
    </cofactor>
</comment>
<dbReference type="GO" id="GO:0016787">
    <property type="term" value="F:hydrolase activity"/>
    <property type="evidence" value="ECO:0007669"/>
    <property type="project" value="UniProtKB-KW"/>
</dbReference>
<dbReference type="InterPro" id="IPR015797">
    <property type="entry name" value="NUDIX_hydrolase-like_dom_sf"/>
</dbReference>
<evidence type="ECO:0000256" key="2">
    <source>
        <dbReference type="ARBA" id="ARBA00022801"/>
    </source>
</evidence>
<comment type="caution">
    <text evidence="4">The sequence shown here is derived from an EMBL/GenBank/DDBJ whole genome shotgun (WGS) entry which is preliminary data.</text>
</comment>
<dbReference type="Gene3D" id="3.90.79.10">
    <property type="entry name" value="Nucleoside Triphosphate Pyrophosphohydrolase"/>
    <property type="match status" value="1"/>
</dbReference>
<sequence>MPNKTHPQKRHQNIPASYLTLMKDNKVLLLRRFNTGYEDGNYSMVAGHVDQSETFTQCIIREAEEEAGIFLKPEDLEVVHVMHRNSRTAENNERVDVFFVARQWQGEPQNKEPHKCDDLSWFELDNLPKNVIPYIRQALEGIKNRIYYSEHGWQ</sequence>
<protein>
    <recommendedName>
        <fullName evidence="3">Nudix hydrolase domain-containing protein</fullName>
    </recommendedName>
</protein>
<evidence type="ECO:0000256" key="1">
    <source>
        <dbReference type="ARBA" id="ARBA00001946"/>
    </source>
</evidence>
<gene>
    <name evidence="4" type="ORF">AUJ29_01170</name>
</gene>
<dbReference type="InterPro" id="IPR000086">
    <property type="entry name" value="NUDIX_hydrolase_dom"/>
</dbReference>
<dbReference type="CDD" id="cd04683">
    <property type="entry name" value="NUDIX_Hydrolase"/>
    <property type="match status" value="1"/>
</dbReference>
<dbReference type="AlphaFoldDB" id="A0A1J4TZM7"/>
<dbReference type="Pfam" id="PF00293">
    <property type="entry name" value="NUDIX"/>
    <property type="match status" value="1"/>
</dbReference>
<dbReference type="SUPFAM" id="SSF55811">
    <property type="entry name" value="Nudix"/>
    <property type="match status" value="1"/>
</dbReference>
<dbReference type="PANTHER" id="PTHR43046:SF16">
    <property type="entry name" value="ADP-RIBOSE PYROPHOSPHATASE YJHB-RELATED"/>
    <property type="match status" value="1"/>
</dbReference>
<dbReference type="PANTHER" id="PTHR43046">
    <property type="entry name" value="GDP-MANNOSE MANNOSYL HYDROLASE"/>
    <property type="match status" value="1"/>
</dbReference>
<feature type="domain" description="Nudix hydrolase" evidence="3">
    <location>
        <begin position="9"/>
        <end position="144"/>
    </location>
</feature>